<dbReference type="Gene3D" id="1.20.1250.20">
    <property type="entry name" value="MFS general substrate transporter like domains"/>
    <property type="match status" value="1"/>
</dbReference>
<gene>
    <name evidence="6" type="ORF">UY20_C0015G0001</name>
</gene>
<dbReference type="PROSITE" id="PS50850">
    <property type="entry name" value="MFS"/>
    <property type="match status" value="1"/>
</dbReference>
<evidence type="ECO:0000256" key="3">
    <source>
        <dbReference type="ARBA" id="ARBA00023136"/>
    </source>
</evidence>
<keyword evidence="3 4" id="KW-0472">Membrane</keyword>
<dbReference type="Proteomes" id="UP000034403">
    <property type="component" value="Unassembled WGS sequence"/>
</dbReference>
<dbReference type="EMBL" id="LCPC01000015">
    <property type="protein sequence ID" value="KKU89229.1"/>
    <property type="molecule type" value="Genomic_DNA"/>
</dbReference>
<evidence type="ECO:0000313" key="7">
    <source>
        <dbReference type="Proteomes" id="UP000034403"/>
    </source>
</evidence>
<dbReference type="AlphaFoldDB" id="A0A0G1U5A9"/>
<feature type="transmembrane region" description="Helical" evidence="4">
    <location>
        <begin position="7"/>
        <end position="24"/>
    </location>
</feature>
<evidence type="ECO:0000256" key="4">
    <source>
        <dbReference type="SAM" id="Phobius"/>
    </source>
</evidence>
<evidence type="ECO:0000256" key="2">
    <source>
        <dbReference type="ARBA" id="ARBA00022989"/>
    </source>
</evidence>
<evidence type="ECO:0000259" key="5">
    <source>
        <dbReference type="PROSITE" id="PS50850"/>
    </source>
</evidence>
<feature type="non-terminal residue" evidence="6">
    <location>
        <position position="146"/>
    </location>
</feature>
<comment type="caution">
    <text evidence="6">The sequence shown here is derived from an EMBL/GenBank/DDBJ whole genome shotgun (WGS) entry which is preliminary data.</text>
</comment>
<dbReference type="InterPro" id="IPR036259">
    <property type="entry name" value="MFS_trans_sf"/>
</dbReference>
<evidence type="ECO:0000313" key="6">
    <source>
        <dbReference type="EMBL" id="KKU89229.1"/>
    </source>
</evidence>
<proteinExistence type="predicted"/>
<dbReference type="SUPFAM" id="SSF103473">
    <property type="entry name" value="MFS general substrate transporter"/>
    <property type="match status" value="1"/>
</dbReference>
<feature type="transmembrane region" description="Helical" evidence="4">
    <location>
        <begin position="92"/>
        <end position="114"/>
    </location>
</feature>
<keyword evidence="1 4" id="KW-0812">Transmembrane</keyword>
<evidence type="ECO:0000256" key="1">
    <source>
        <dbReference type="ARBA" id="ARBA00022692"/>
    </source>
</evidence>
<feature type="domain" description="Major facilitator superfamily (MFS) profile" evidence="5">
    <location>
        <begin position="3"/>
        <end position="146"/>
    </location>
</feature>
<accession>A0A0G1U5A9</accession>
<name>A0A0G1U5A9_9BACT</name>
<feature type="transmembrane region" description="Helical" evidence="4">
    <location>
        <begin position="36"/>
        <end position="55"/>
    </location>
</feature>
<reference evidence="6 7" key="1">
    <citation type="journal article" date="2015" name="Nature">
        <title>rRNA introns, odd ribosomes, and small enigmatic genomes across a large radiation of phyla.</title>
        <authorList>
            <person name="Brown C.T."/>
            <person name="Hug L.A."/>
            <person name="Thomas B.C."/>
            <person name="Sharon I."/>
            <person name="Castelle C.J."/>
            <person name="Singh A."/>
            <person name="Wilkins M.J."/>
            <person name="Williams K.H."/>
            <person name="Banfield J.F."/>
        </authorList>
    </citation>
    <scope>NUCLEOTIDE SEQUENCE [LARGE SCALE GENOMIC DNA]</scope>
</reference>
<sequence length="146" mass="15945">MTRFAPVFVASFLLSIHFGALLYVNSSLLGGFFEPSIVSLFFLLGAAGSVLIFLFAPKLIRRFGKRFLLLFSLILTTISTFSLALASSSSVIAVSFIIYASLLPMIYYCLDIFLEELTLDAKTGEIRGIYLTILNLGIALGPFVLA</sequence>
<dbReference type="InterPro" id="IPR020846">
    <property type="entry name" value="MFS_dom"/>
</dbReference>
<feature type="transmembrane region" description="Helical" evidence="4">
    <location>
        <begin position="67"/>
        <end position="86"/>
    </location>
</feature>
<protein>
    <submittedName>
        <fullName evidence="6">Nucleoside:H+ symporter:Major facilitator superfamily member</fullName>
    </submittedName>
</protein>
<dbReference type="GO" id="GO:0022857">
    <property type="term" value="F:transmembrane transporter activity"/>
    <property type="evidence" value="ECO:0007669"/>
    <property type="project" value="InterPro"/>
</dbReference>
<organism evidence="6 7">
    <name type="scientific">Candidatus Yanofskybacteria bacterium GW2011_GWA1_48_10</name>
    <dbReference type="NCBI Taxonomy" id="1619022"/>
    <lineage>
        <taxon>Bacteria</taxon>
        <taxon>Candidatus Yanofskyibacteriota</taxon>
    </lineage>
</organism>
<feature type="transmembrane region" description="Helical" evidence="4">
    <location>
        <begin position="126"/>
        <end position="145"/>
    </location>
</feature>
<keyword evidence="2 4" id="KW-1133">Transmembrane helix</keyword>